<dbReference type="InterPro" id="IPR000085">
    <property type="entry name" value="RuvA"/>
</dbReference>
<dbReference type="GO" id="GO:0048476">
    <property type="term" value="C:Holliday junction resolvase complex"/>
    <property type="evidence" value="ECO:0007669"/>
    <property type="project" value="UniProtKB-UniRule"/>
</dbReference>
<keyword evidence="10" id="KW-1185">Reference proteome</keyword>
<keyword evidence="9" id="KW-0347">Helicase</keyword>
<evidence type="ECO:0000256" key="3">
    <source>
        <dbReference type="ARBA" id="ARBA00023125"/>
    </source>
</evidence>
<organism evidence="9 10">
    <name type="scientific">Thermobaculum terrenum (strain ATCC BAA-798 / CCMEE 7001 / YNP1)</name>
    <dbReference type="NCBI Taxonomy" id="525904"/>
    <lineage>
        <taxon>Bacteria</taxon>
        <taxon>Bacillati</taxon>
        <taxon>Chloroflexota</taxon>
        <taxon>Chloroflexia</taxon>
        <taxon>Candidatus Thermobaculales</taxon>
        <taxon>Candidatus Thermobaculaceae</taxon>
        <taxon>Thermobaculum</taxon>
    </lineage>
</organism>
<dbReference type="InterPro" id="IPR012340">
    <property type="entry name" value="NA-bd_OB-fold"/>
</dbReference>
<dbReference type="PROSITE" id="PS50890">
    <property type="entry name" value="PUA"/>
    <property type="match status" value="1"/>
</dbReference>
<dbReference type="eggNOG" id="COG0632">
    <property type="taxonomic scope" value="Bacteria"/>
</dbReference>
<evidence type="ECO:0000256" key="6">
    <source>
        <dbReference type="HAMAP-Rule" id="MF_00031"/>
    </source>
</evidence>
<dbReference type="HOGENOM" id="CLU_087936_3_0_0"/>
<sequence>MIASIKGHIEYKLNDGLIVQVGGVGLRVFTPSSMVREIGEIGDEVYLHTHLMVREDALTLYGFSTREQLRLFELLISVTGVGPNHALNILSSASVEEIQTAIAQENAQFFSLIPRIGKKLAARIILELKGKVEPSGEAVQIISHKDEELVSALLALGYTLGEAQAAVRSLPTDKELPMEEKLRLALSYFSTP</sequence>
<dbReference type="RefSeq" id="WP_012874043.1">
    <property type="nucleotide sequence ID" value="NC_013525.1"/>
</dbReference>
<feature type="domain" description="Holliday junction DNA helicase RuvA C-terminal" evidence="8">
    <location>
        <begin position="147"/>
        <end position="187"/>
    </location>
</feature>
<dbReference type="SUPFAM" id="SSF46929">
    <property type="entry name" value="DNA helicase RuvA subunit, C-terminal domain"/>
    <property type="match status" value="1"/>
</dbReference>
<dbReference type="InterPro" id="IPR013849">
    <property type="entry name" value="DNA_helicase_Holl-junc_RuvA_I"/>
</dbReference>
<dbReference type="AlphaFoldDB" id="D1CDK2"/>
<dbReference type="Gene3D" id="1.10.8.10">
    <property type="entry name" value="DNA helicase RuvA subunit, C-terminal domain"/>
    <property type="match status" value="1"/>
</dbReference>
<dbReference type="EMBL" id="CP001825">
    <property type="protein sequence ID" value="ACZ41008.1"/>
    <property type="molecule type" value="Genomic_DNA"/>
</dbReference>
<dbReference type="Proteomes" id="UP000000323">
    <property type="component" value="Chromosome 1"/>
</dbReference>
<protein>
    <recommendedName>
        <fullName evidence="6">Holliday junction branch migration complex subunit RuvA</fullName>
    </recommendedName>
</protein>
<gene>
    <name evidence="6" type="primary">ruvA</name>
    <name evidence="9" type="ordered locus">Tter_0086</name>
</gene>
<dbReference type="InterPro" id="IPR011114">
    <property type="entry name" value="RuvA_C"/>
</dbReference>
<evidence type="ECO:0000256" key="4">
    <source>
        <dbReference type="ARBA" id="ARBA00023172"/>
    </source>
</evidence>
<evidence type="ECO:0000259" key="7">
    <source>
        <dbReference type="Pfam" id="PF01330"/>
    </source>
</evidence>
<dbReference type="GO" id="GO:0009378">
    <property type="term" value="F:four-way junction helicase activity"/>
    <property type="evidence" value="ECO:0007669"/>
    <property type="project" value="InterPro"/>
</dbReference>
<comment type="similarity">
    <text evidence="6">Belongs to the RuvA family.</text>
</comment>
<evidence type="ECO:0000259" key="8">
    <source>
        <dbReference type="Pfam" id="PF07499"/>
    </source>
</evidence>
<reference evidence="10" key="1">
    <citation type="journal article" date="2010" name="Stand. Genomic Sci.">
        <title>Complete genome sequence of 'Thermobaculum terrenum' type strain (YNP1).</title>
        <authorList>
            <person name="Kiss H."/>
            <person name="Cleland D."/>
            <person name="Lapidus A."/>
            <person name="Lucas S."/>
            <person name="Glavina Del Rio T."/>
            <person name="Nolan M."/>
            <person name="Tice H."/>
            <person name="Han C."/>
            <person name="Goodwin L."/>
            <person name="Pitluck S."/>
            <person name="Liolios K."/>
            <person name="Ivanova N."/>
            <person name="Mavromatis K."/>
            <person name="Ovchinnikova G."/>
            <person name="Pati A."/>
            <person name="Chen A."/>
            <person name="Palaniappan K."/>
            <person name="Land M."/>
            <person name="Hauser L."/>
            <person name="Chang Y."/>
            <person name="Jeffries C."/>
            <person name="Lu M."/>
            <person name="Brettin T."/>
            <person name="Detter J."/>
            <person name="Goker M."/>
            <person name="Tindall B."/>
            <person name="Beck B."/>
            <person name="McDermott T."/>
            <person name="Woyke T."/>
            <person name="Bristow J."/>
            <person name="Eisen J."/>
            <person name="Markowitz V."/>
            <person name="Hugenholtz P."/>
            <person name="Kyrpides N."/>
            <person name="Klenk H."/>
            <person name="Cheng J."/>
        </authorList>
    </citation>
    <scope>NUCLEOTIDE SEQUENCE [LARGE SCALE GENOMIC DNA]</scope>
    <source>
        <strain evidence="10">ATCC BAA-798 / YNP1</strain>
    </source>
</reference>
<accession>D1CDK2</accession>
<dbReference type="GO" id="GO:0009379">
    <property type="term" value="C:Holliday junction helicase complex"/>
    <property type="evidence" value="ECO:0007669"/>
    <property type="project" value="InterPro"/>
</dbReference>
<comment type="domain">
    <text evidence="6">Has three domains with a flexible linker between the domains II and III and assumes an 'L' shape. Domain III is highly mobile and contacts RuvB.</text>
</comment>
<dbReference type="Pfam" id="PF01330">
    <property type="entry name" value="RuvA_N"/>
    <property type="match status" value="1"/>
</dbReference>
<dbReference type="GO" id="GO:0006310">
    <property type="term" value="P:DNA recombination"/>
    <property type="evidence" value="ECO:0007669"/>
    <property type="project" value="UniProtKB-UniRule"/>
</dbReference>
<dbReference type="GO" id="GO:0006281">
    <property type="term" value="P:DNA repair"/>
    <property type="evidence" value="ECO:0007669"/>
    <property type="project" value="UniProtKB-UniRule"/>
</dbReference>
<comment type="function">
    <text evidence="6">The RuvA-RuvB-RuvC complex processes Holliday junction (HJ) DNA during genetic recombination and DNA repair, while the RuvA-RuvB complex plays an important role in the rescue of blocked DNA replication forks via replication fork reversal (RFR). RuvA specifically binds to HJ cruciform DNA, conferring on it an open structure. The RuvB hexamer acts as an ATP-dependent pump, pulling dsDNA into and through the RuvAB complex. HJ branch migration allows RuvC to scan DNA until it finds its consensus sequence, where it cleaves and resolves the cruciform DNA.</text>
</comment>
<dbReference type="Gene3D" id="1.10.150.20">
    <property type="entry name" value="5' to 3' exonuclease, C-terminal subdomain"/>
    <property type="match status" value="1"/>
</dbReference>
<keyword evidence="2 6" id="KW-0227">DNA damage</keyword>
<dbReference type="CDD" id="cd14332">
    <property type="entry name" value="UBA_RuvA_C"/>
    <property type="match status" value="1"/>
</dbReference>
<feature type="region of interest" description="Domain I" evidence="6">
    <location>
        <begin position="1"/>
        <end position="64"/>
    </location>
</feature>
<feature type="region of interest" description="Domain III" evidence="6">
    <location>
        <begin position="147"/>
        <end position="192"/>
    </location>
</feature>
<dbReference type="GO" id="GO:0005737">
    <property type="term" value="C:cytoplasm"/>
    <property type="evidence" value="ECO:0007669"/>
    <property type="project" value="UniProtKB-SubCell"/>
</dbReference>
<dbReference type="Pfam" id="PF07499">
    <property type="entry name" value="RuvA_C"/>
    <property type="match status" value="1"/>
</dbReference>
<comment type="caution">
    <text evidence="6">Lacks conserved residue(s) required for the propagation of feature annotation.</text>
</comment>
<keyword evidence="5 6" id="KW-0234">DNA repair</keyword>
<evidence type="ECO:0000256" key="1">
    <source>
        <dbReference type="ARBA" id="ARBA00022490"/>
    </source>
</evidence>
<name>D1CDK2_THET1</name>
<dbReference type="Pfam" id="PF14520">
    <property type="entry name" value="HHH_5"/>
    <property type="match status" value="1"/>
</dbReference>
<keyword evidence="1 6" id="KW-0963">Cytoplasm</keyword>
<dbReference type="GO" id="GO:0005524">
    <property type="term" value="F:ATP binding"/>
    <property type="evidence" value="ECO:0007669"/>
    <property type="project" value="InterPro"/>
</dbReference>
<evidence type="ECO:0000256" key="5">
    <source>
        <dbReference type="ARBA" id="ARBA00023204"/>
    </source>
</evidence>
<dbReference type="KEGG" id="ttr:Tter_0086"/>
<keyword evidence="9" id="KW-0378">Hydrolase</keyword>
<dbReference type="SUPFAM" id="SSF50249">
    <property type="entry name" value="Nucleic acid-binding proteins"/>
    <property type="match status" value="1"/>
</dbReference>
<keyword evidence="9" id="KW-0547">Nucleotide-binding</keyword>
<comment type="subunit">
    <text evidence="6">Homotetramer. Forms an RuvA(8)-RuvB(12)-Holliday junction (HJ) complex. HJ DNA is sandwiched between 2 RuvA tetramers; dsDNA enters through RuvA and exits via RuvB. An RuvB hexamer assembles on each DNA strand where it exits the tetramer. Each RuvB hexamer is contacted by two RuvA subunits (via domain III) on 2 adjacent RuvB subunits; this complex drives branch migration. In the full resolvosome a probable DNA-RuvA(4)-RuvB(12)-RuvC(2) complex forms which resolves the HJ.</text>
</comment>
<dbReference type="SUPFAM" id="SSF47781">
    <property type="entry name" value="RuvA domain 2-like"/>
    <property type="match status" value="1"/>
</dbReference>
<keyword evidence="4 6" id="KW-0233">DNA recombination</keyword>
<dbReference type="InterPro" id="IPR010994">
    <property type="entry name" value="RuvA_2-like"/>
</dbReference>
<evidence type="ECO:0000313" key="10">
    <source>
        <dbReference type="Proteomes" id="UP000000323"/>
    </source>
</evidence>
<dbReference type="NCBIfam" id="TIGR00084">
    <property type="entry name" value="ruvA"/>
    <property type="match status" value="1"/>
</dbReference>
<evidence type="ECO:0000313" key="9">
    <source>
        <dbReference type="EMBL" id="ACZ41008.1"/>
    </source>
</evidence>
<dbReference type="InterPro" id="IPR036267">
    <property type="entry name" value="RuvA_C_sf"/>
</dbReference>
<comment type="subcellular location">
    <subcellularLocation>
        <location evidence="6">Cytoplasm</location>
    </subcellularLocation>
</comment>
<dbReference type="STRING" id="525904.Tter_0086"/>
<keyword evidence="9" id="KW-0067">ATP-binding</keyword>
<dbReference type="GO" id="GO:0000400">
    <property type="term" value="F:four-way junction DNA binding"/>
    <property type="evidence" value="ECO:0007669"/>
    <property type="project" value="UniProtKB-UniRule"/>
</dbReference>
<feature type="domain" description="DNA helicase Holliday junction RuvA type" evidence="7">
    <location>
        <begin position="1"/>
        <end position="62"/>
    </location>
</feature>
<dbReference type="OrthoDB" id="5293449at2"/>
<proteinExistence type="inferred from homology"/>
<evidence type="ECO:0000256" key="2">
    <source>
        <dbReference type="ARBA" id="ARBA00022763"/>
    </source>
</evidence>
<dbReference type="HAMAP" id="MF_00031">
    <property type="entry name" value="DNA_HJ_migration_RuvA"/>
    <property type="match status" value="1"/>
</dbReference>
<keyword evidence="3 6" id="KW-0238">DNA-binding</keyword>
<dbReference type="Gene3D" id="2.40.50.140">
    <property type="entry name" value="Nucleic acid-binding proteins"/>
    <property type="match status" value="1"/>
</dbReference>